<evidence type="ECO:0000313" key="2">
    <source>
        <dbReference type="EnsemblMetazoa" id="GPAI021048-PA"/>
    </source>
</evidence>
<proteinExistence type="predicted"/>
<dbReference type="AlphaFoldDB" id="A0A1A9ZPK6"/>
<keyword evidence="1" id="KW-0472">Membrane</keyword>
<dbReference type="Proteomes" id="UP000092445">
    <property type="component" value="Unassembled WGS sequence"/>
</dbReference>
<name>A0A1A9ZPK6_GLOPL</name>
<protein>
    <submittedName>
        <fullName evidence="2">Uncharacterized protein</fullName>
    </submittedName>
</protein>
<keyword evidence="1" id="KW-0812">Transmembrane</keyword>
<feature type="transmembrane region" description="Helical" evidence="1">
    <location>
        <begin position="71"/>
        <end position="90"/>
    </location>
</feature>
<keyword evidence="3" id="KW-1185">Reference proteome</keyword>
<reference evidence="2" key="2">
    <citation type="submission" date="2020-05" db="UniProtKB">
        <authorList>
            <consortium name="EnsemblMetazoa"/>
        </authorList>
    </citation>
    <scope>IDENTIFICATION</scope>
    <source>
        <strain evidence="2">IAEA</strain>
    </source>
</reference>
<dbReference type="VEuPathDB" id="VectorBase:GPAI021048"/>
<organism evidence="2 3">
    <name type="scientific">Glossina pallidipes</name>
    <name type="common">Tsetse fly</name>
    <dbReference type="NCBI Taxonomy" id="7398"/>
    <lineage>
        <taxon>Eukaryota</taxon>
        <taxon>Metazoa</taxon>
        <taxon>Ecdysozoa</taxon>
        <taxon>Arthropoda</taxon>
        <taxon>Hexapoda</taxon>
        <taxon>Insecta</taxon>
        <taxon>Pterygota</taxon>
        <taxon>Neoptera</taxon>
        <taxon>Endopterygota</taxon>
        <taxon>Diptera</taxon>
        <taxon>Brachycera</taxon>
        <taxon>Muscomorpha</taxon>
        <taxon>Hippoboscoidea</taxon>
        <taxon>Glossinidae</taxon>
        <taxon>Glossina</taxon>
    </lineage>
</organism>
<keyword evidence="1" id="KW-1133">Transmembrane helix</keyword>
<sequence length="136" mass="15262">MSSIRCDLATLKTLTHQVDHATNVNVDSVFFTMLLSTNDTGLHRVNLCCANLPNALSSREVLQNPCLCESVLVYANLIGLLNVVIALSVFHNFVEEYIAWQTMNASMGTTMGAAMFSYSYSIYEIFILLDHWENKF</sequence>
<accession>A0A1A9ZPK6</accession>
<reference evidence="3" key="1">
    <citation type="submission" date="2014-03" db="EMBL/GenBank/DDBJ databases">
        <authorList>
            <person name="Aksoy S."/>
            <person name="Warren W."/>
            <person name="Wilson R.K."/>
        </authorList>
    </citation>
    <scope>NUCLEOTIDE SEQUENCE [LARGE SCALE GENOMIC DNA]</scope>
    <source>
        <strain evidence="3">IAEA</strain>
    </source>
</reference>
<evidence type="ECO:0000313" key="3">
    <source>
        <dbReference type="Proteomes" id="UP000092445"/>
    </source>
</evidence>
<dbReference type="EnsemblMetazoa" id="GPAI021048-RA">
    <property type="protein sequence ID" value="GPAI021048-PA"/>
    <property type="gene ID" value="GPAI021048"/>
</dbReference>
<feature type="transmembrane region" description="Helical" evidence="1">
    <location>
        <begin position="110"/>
        <end position="129"/>
    </location>
</feature>
<evidence type="ECO:0000256" key="1">
    <source>
        <dbReference type="SAM" id="Phobius"/>
    </source>
</evidence>